<sequence>MRLLPVLLRLLLCVTLIANGVGVAFASARMSAAHAHDGVAASAQPHAMAGCHEQADAADDSAARHRHPSATAHDGMAGGPGGDACCDDGSACACPCAQHAPVALTAAAATAPEQPRPAPGGFAPEAHRPPVLPDEIRPPIA</sequence>
<protein>
    <recommendedName>
        <fullName evidence="4">CopL family metal-binding regulatory protein</fullName>
    </recommendedName>
</protein>
<comment type="caution">
    <text evidence="2">The sequence shown here is derived from an EMBL/GenBank/DDBJ whole genome shotgun (WGS) entry which is preliminary data.</text>
</comment>
<gene>
    <name evidence="2" type="ORF">GCM10007167_18780</name>
</gene>
<feature type="region of interest" description="Disordered" evidence="1">
    <location>
        <begin position="45"/>
        <end position="80"/>
    </location>
</feature>
<reference evidence="2" key="2">
    <citation type="submission" date="2020-09" db="EMBL/GenBank/DDBJ databases">
        <authorList>
            <person name="Sun Q."/>
            <person name="Kim S."/>
        </authorList>
    </citation>
    <scope>NUCLEOTIDE SEQUENCE</scope>
    <source>
        <strain evidence="2">KCTC 32020</strain>
    </source>
</reference>
<keyword evidence="3" id="KW-1185">Reference proteome</keyword>
<feature type="region of interest" description="Disordered" evidence="1">
    <location>
        <begin position="107"/>
        <end position="141"/>
    </location>
</feature>
<evidence type="ECO:0000313" key="2">
    <source>
        <dbReference type="EMBL" id="GHE36887.1"/>
    </source>
</evidence>
<accession>A0A919DDX5</accession>
<proteinExistence type="predicted"/>
<reference evidence="2" key="1">
    <citation type="journal article" date="2014" name="Int. J. Syst. Evol. Microbiol.">
        <title>Complete genome sequence of Corynebacterium casei LMG S-19264T (=DSM 44701T), isolated from a smear-ripened cheese.</title>
        <authorList>
            <consortium name="US DOE Joint Genome Institute (JGI-PGF)"/>
            <person name="Walter F."/>
            <person name="Albersmeier A."/>
            <person name="Kalinowski J."/>
            <person name="Ruckert C."/>
        </authorList>
    </citation>
    <scope>NUCLEOTIDE SEQUENCE</scope>
    <source>
        <strain evidence="2">KCTC 32020</strain>
    </source>
</reference>
<dbReference type="EMBL" id="BNCF01000010">
    <property type="protein sequence ID" value="GHE36887.1"/>
    <property type="molecule type" value="Genomic_DNA"/>
</dbReference>
<dbReference type="InterPro" id="IPR048034">
    <property type="entry name" value="CopL-like"/>
</dbReference>
<evidence type="ECO:0000256" key="1">
    <source>
        <dbReference type="SAM" id="MobiDB-lite"/>
    </source>
</evidence>
<evidence type="ECO:0008006" key="4">
    <source>
        <dbReference type="Google" id="ProtNLM"/>
    </source>
</evidence>
<evidence type="ECO:0000313" key="3">
    <source>
        <dbReference type="Proteomes" id="UP000636453"/>
    </source>
</evidence>
<dbReference type="Proteomes" id="UP000636453">
    <property type="component" value="Unassembled WGS sequence"/>
</dbReference>
<organism evidence="2 3">
    <name type="scientific">Vulcaniibacterium thermophilum</name>
    <dbReference type="NCBI Taxonomy" id="1169913"/>
    <lineage>
        <taxon>Bacteria</taxon>
        <taxon>Pseudomonadati</taxon>
        <taxon>Pseudomonadota</taxon>
        <taxon>Gammaproteobacteria</taxon>
        <taxon>Lysobacterales</taxon>
        <taxon>Lysobacteraceae</taxon>
        <taxon>Vulcaniibacterium</taxon>
    </lineage>
</organism>
<name>A0A919DDX5_9GAMM</name>
<dbReference type="AlphaFoldDB" id="A0A919DDX5"/>
<dbReference type="NCBIfam" id="NF033807">
    <property type="entry name" value="CopL_fam"/>
    <property type="match status" value="1"/>
</dbReference>